<proteinExistence type="inferred from homology"/>
<sequence>MSLSSTNRDGVLIITLDEPERRNPLGHPVRKALVSMLSTAEADGAVGAVVLTGAGGHFSAGGDIRDQKSVETVIGARDRFLVIKELIGRMVRFPKPLVSAVEGWAAGGGLSLAIACETVVAADTARFAASFGAIGLVPDLGILATLSARVGQGRAQRILLDAARLDAAEAHRLGIVDHLTGEGEALDRAMEIAREAMRAAPLPRALIKDYFAAEVDRALDFERQVQPFLMLSADAKEGREAFFEKRAPVFQGK</sequence>
<dbReference type="AlphaFoldDB" id="A0A2T5VFT1"/>
<dbReference type="Pfam" id="PF00378">
    <property type="entry name" value="ECH_1"/>
    <property type="match status" value="1"/>
</dbReference>
<evidence type="ECO:0000313" key="3">
    <source>
        <dbReference type="Proteomes" id="UP000244081"/>
    </source>
</evidence>
<dbReference type="SUPFAM" id="SSF52096">
    <property type="entry name" value="ClpP/crotonase"/>
    <property type="match status" value="1"/>
</dbReference>
<evidence type="ECO:0000313" key="2">
    <source>
        <dbReference type="EMBL" id="PTW62617.1"/>
    </source>
</evidence>
<evidence type="ECO:0000256" key="1">
    <source>
        <dbReference type="ARBA" id="ARBA00005254"/>
    </source>
</evidence>
<accession>A0A2T5VFT1</accession>
<dbReference type="Proteomes" id="UP000244081">
    <property type="component" value="Unassembled WGS sequence"/>
</dbReference>
<dbReference type="PANTHER" id="PTHR43459">
    <property type="entry name" value="ENOYL-COA HYDRATASE"/>
    <property type="match status" value="1"/>
</dbReference>
<dbReference type="PANTHER" id="PTHR43459:SF1">
    <property type="entry name" value="EG:BACN32G11.4 PROTEIN"/>
    <property type="match status" value="1"/>
</dbReference>
<dbReference type="RefSeq" id="WP_107988161.1">
    <property type="nucleotide sequence ID" value="NZ_QAYG01000001.1"/>
</dbReference>
<dbReference type="GO" id="GO:0003824">
    <property type="term" value="F:catalytic activity"/>
    <property type="evidence" value="ECO:0007669"/>
    <property type="project" value="UniProtKB-ARBA"/>
</dbReference>
<dbReference type="Gene3D" id="1.10.12.10">
    <property type="entry name" value="Lyase 2-enoyl-coa Hydratase, Chain A, domain 2"/>
    <property type="match status" value="1"/>
</dbReference>
<dbReference type="InterPro" id="IPR029045">
    <property type="entry name" value="ClpP/crotonase-like_dom_sf"/>
</dbReference>
<name>A0A2T5VFT1_9HYPH</name>
<reference evidence="2 3" key="1">
    <citation type="submission" date="2018-04" db="EMBL/GenBank/DDBJ databases">
        <title>Genomic Encyclopedia of Archaeal and Bacterial Type Strains, Phase II (KMG-II): from individual species to whole genera.</title>
        <authorList>
            <person name="Goeker M."/>
        </authorList>
    </citation>
    <scope>NUCLEOTIDE SEQUENCE [LARGE SCALE GENOMIC DNA]</scope>
    <source>
        <strain evidence="2 3">DSM 23382</strain>
    </source>
</reference>
<dbReference type="InterPro" id="IPR014748">
    <property type="entry name" value="Enoyl-CoA_hydra_C"/>
</dbReference>
<protein>
    <submittedName>
        <fullName evidence="2">Short chain enoyl-CoA hydratase /enoyl-CoA hydratase</fullName>
    </submittedName>
</protein>
<comment type="caution">
    <text evidence="2">The sequence shown here is derived from an EMBL/GenBank/DDBJ whole genome shotgun (WGS) entry which is preliminary data.</text>
</comment>
<dbReference type="CDD" id="cd06558">
    <property type="entry name" value="crotonase-like"/>
    <property type="match status" value="1"/>
</dbReference>
<dbReference type="InterPro" id="IPR001753">
    <property type="entry name" value="Enoyl-CoA_hydra/iso"/>
</dbReference>
<dbReference type="Gene3D" id="3.90.226.10">
    <property type="entry name" value="2-enoyl-CoA Hydratase, Chain A, domain 1"/>
    <property type="match status" value="1"/>
</dbReference>
<gene>
    <name evidence="2" type="ORF">C8N35_101663</name>
</gene>
<keyword evidence="3" id="KW-1185">Reference proteome</keyword>
<dbReference type="EMBL" id="QAYG01000001">
    <property type="protein sequence ID" value="PTW62617.1"/>
    <property type="molecule type" value="Genomic_DNA"/>
</dbReference>
<comment type="similarity">
    <text evidence="1">Belongs to the enoyl-CoA hydratase/isomerase family.</text>
</comment>
<dbReference type="OrthoDB" id="9795727at2"/>
<organism evidence="2 3">
    <name type="scientific">Breoghania corrubedonensis</name>
    <dbReference type="NCBI Taxonomy" id="665038"/>
    <lineage>
        <taxon>Bacteria</taxon>
        <taxon>Pseudomonadati</taxon>
        <taxon>Pseudomonadota</taxon>
        <taxon>Alphaproteobacteria</taxon>
        <taxon>Hyphomicrobiales</taxon>
        <taxon>Stappiaceae</taxon>
        <taxon>Breoghania</taxon>
    </lineage>
</organism>